<proteinExistence type="predicted"/>
<feature type="signal peptide" evidence="2">
    <location>
        <begin position="1"/>
        <end position="20"/>
    </location>
</feature>
<dbReference type="Gene3D" id="3.90.132.10">
    <property type="entry name" value="Leishmanolysin , domain 2"/>
    <property type="match status" value="1"/>
</dbReference>
<accession>A0A6J4JWZ4</accession>
<name>A0A6J4JWZ4_9BACT</name>
<evidence type="ECO:0000313" key="3">
    <source>
        <dbReference type="EMBL" id="CAA9289559.1"/>
    </source>
</evidence>
<feature type="compositionally biased region" description="Polar residues" evidence="1">
    <location>
        <begin position="31"/>
        <end position="42"/>
    </location>
</feature>
<sequence>MVRRTAAVAALALSSLAACADAPVSADGATSPGSLNLSKSGNGKSGDNVPEVKTAKTNKKEPGSVDRGRYNITFRYVVPTSPERQAVFEAAAARWEKIIIGDEPSVTGTLPTQLCGGGAPAFTGTIDDVLIDVILTNIDGRGRILGSAGPCFANANNLTLHGTMRFDIADLPTLEARGTFDEVIVHEMGHVLGVGTLWNFRRALRIGTNTPNVAFVGEKAITGYNSVGGAKIPVPVENMFGPGTQNAHWRESTFDNELMTGFLNGSLANPRENPLSRVTAGSMRDLGYRSAMPAEQYKLPEASQIRGSANSSNGANLADTEIDFNVSEELLEVQATVQRADP</sequence>
<feature type="region of interest" description="Disordered" evidence="1">
    <location>
        <begin position="23"/>
        <end position="66"/>
    </location>
</feature>
<organism evidence="3">
    <name type="scientific">uncultured Gemmatimonadaceae bacterium</name>
    <dbReference type="NCBI Taxonomy" id="246130"/>
    <lineage>
        <taxon>Bacteria</taxon>
        <taxon>Pseudomonadati</taxon>
        <taxon>Gemmatimonadota</taxon>
        <taxon>Gemmatimonadia</taxon>
        <taxon>Gemmatimonadales</taxon>
        <taxon>Gemmatimonadaceae</taxon>
        <taxon>environmental samples</taxon>
    </lineage>
</organism>
<feature type="chain" id="PRO_5026746511" description="Leishmanolysin" evidence="2">
    <location>
        <begin position="21"/>
        <end position="342"/>
    </location>
</feature>
<evidence type="ECO:0008006" key="4">
    <source>
        <dbReference type="Google" id="ProtNLM"/>
    </source>
</evidence>
<protein>
    <recommendedName>
        <fullName evidence="4">Leishmanolysin</fullName>
    </recommendedName>
</protein>
<dbReference type="EMBL" id="CADCTU010000003">
    <property type="protein sequence ID" value="CAA9289559.1"/>
    <property type="molecule type" value="Genomic_DNA"/>
</dbReference>
<dbReference type="AlphaFoldDB" id="A0A6J4JWZ4"/>
<dbReference type="SUPFAM" id="SSF55486">
    <property type="entry name" value="Metalloproteases ('zincins'), catalytic domain"/>
    <property type="match status" value="1"/>
</dbReference>
<keyword evidence="2" id="KW-0732">Signal</keyword>
<reference evidence="3" key="1">
    <citation type="submission" date="2020-02" db="EMBL/GenBank/DDBJ databases">
        <authorList>
            <person name="Meier V. D."/>
        </authorList>
    </citation>
    <scope>NUCLEOTIDE SEQUENCE</scope>
    <source>
        <strain evidence="3">AVDCRST_MAG11</strain>
    </source>
</reference>
<evidence type="ECO:0000256" key="1">
    <source>
        <dbReference type="SAM" id="MobiDB-lite"/>
    </source>
</evidence>
<dbReference type="PROSITE" id="PS51257">
    <property type="entry name" value="PROKAR_LIPOPROTEIN"/>
    <property type="match status" value="1"/>
</dbReference>
<evidence type="ECO:0000256" key="2">
    <source>
        <dbReference type="SAM" id="SignalP"/>
    </source>
</evidence>
<gene>
    <name evidence="3" type="ORF">AVDCRST_MAG11-13</name>
</gene>